<protein>
    <recommendedName>
        <fullName evidence="3">Tyr recombinase domain-containing protein</fullName>
    </recommendedName>
</protein>
<dbReference type="GO" id="GO:0015074">
    <property type="term" value="P:DNA integration"/>
    <property type="evidence" value="ECO:0007669"/>
    <property type="project" value="InterPro"/>
</dbReference>
<feature type="compositionally biased region" description="Basic and acidic residues" evidence="2">
    <location>
        <begin position="1"/>
        <end position="11"/>
    </location>
</feature>
<gene>
    <name evidence="4" type="ORF">G1C97_2180</name>
</gene>
<dbReference type="EMBL" id="JAAIIG010000015">
    <property type="protein sequence ID" value="NMM99222.1"/>
    <property type="molecule type" value="Genomic_DNA"/>
</dbReference>
<organism evidence="4 5">
    <name type="scientific">Bifidobacterium olomucense</name>
    <dbReference type="NCBI Taxonomy" id="2675324"/>
    <lineage>
        <taxon>Bacteria</taxon>
        <taxon>Bacillati</taxon>
        <taxon>Actinomycetota</taxon>
        <taxon>Actinomycetes</taxon>
        <taxon>Bifidobacteriales</taxon>
        <taxon>Bifidobacteriaceae</taxon>
        <taxon>Bifidobacterium</taxon>
    </lineage>
</organism>
<comment type="caution">
    <text evidence="4">The sequence shown here is derived from an EMBL/GenBank/DDBJ whole genome shotgun (WGS) entry which is preliminary data.</text>
</comment>
<dbReference type="InterPro" id="IPR011010">
    <property type="entry name" value="DNA_brk_join_enz"/>
</dbReference>
<feature type="domain" description="Tyr recombinase" evidence="3">
    <location>
        <begin position="619"/>
        <end position="664"/>
    </location>
</feature>
<keyword evidence="1" id="KW-0233">DNA recombination</keyword>
<sequence>MASSKDSGDASKKRKEKRVRRKPIDYLPNVRLYEPTSNDGKGRYWRARVTLPDGRTSDVNAPTRDAVVEKAKAKLGFYVPGVSTSYPTVREAWDQYARSDAHDAWNSGTTQTKTAQMRRVFLAIGDLSVMKVTPKDIQRIDLEGISTNQQTRLRANVRALFDYTKKLYGTQDGTFYAGQMKVNASIAKENAAKRVVSLGLIPNTMYIASLITLTASTMNVTPLDTVLDAHDQMMRLRSPHMKQLLDPATASSIEDGTDKEPECITTIDPITGEKLRTSPWVDVPMEGYVRANPTDDLWRRGLPEQFLIKPYGTPHYTRDMQGFLRRQTLDRAERYRMLAAWFGIGAGGGLRIGEELALRISHLLTPAQSEFLFVTAHIQRWDEETENAWKIDAMKPGPTREGFYGAIRVDEQFTQVGSTFALGLPKWNSPGNMKRRTVHLPYYLPSPLHSGDKRSLREQIAEHAPRFKPHDNPENDASFWSSTPTEVGTLWAEGYVPIGWILLQRLTDLWNNKALDRASTDALTHDVLLGEKQANYQRMLLFPTRKPVKDKEAARNTDITRPEGWTGQVSVIPGTGNYIHPSNLQADLNPIFDYVSARLQLFPGAYPEGHDPDAKGGRKGWTHHSLRHYMASSRIAMGVPLTLISRELGHASLSTTINAYIQVLNEAQASVPPSGFEY</sequence>
<evidence type="ECO:0000313" key="4">
    <source>
        <dbReference type="EMBL" id="NMM99222.1"/>
    </source>
</evidence>
<dbReference type="Gene3D" id="1.10.443.10">
    <property type="entry name" value="Intergrase catalytic core"/>
    <property type="match status" value="1"/>
</dbReference>
<proteinExistence type="predicted"/>
<dbReference type="SUPFAM" id="SSF56349">
    <property type="entry name" value="DNA breaking-rejoining enzymes"/>
    <property type="match status" value="1"/>
</dbReference>
<dbReference type="InterPro" id="IPR013762">
    <property type="entry name" value="Integrase-like_cat_sf"/>
</dbReference>
<keyword evidence="5" id="KW-1185">Reference proteome</keyword>
<feature type="compositionally biased region" description="Basic residues" evidence="2">
    <location>
        <begin position="12"/>
        <end position="21"/>
    </location>
</feature>
<evidence type="ECO:0000259" key="3">
    <source>
        <dbReference type="Pfam" id="PF00589"/>
    </source>
</evidence>
<dbReference type="InterPro" id="IPR002104">
    <property type="entry name" value="Integrase_catalytic"/>
</dbReference>
<dbReference type="AlphaFoldDB" id="A0A7Y0EZF6"/>
<dbReference type="GO" id="GO:0006310">
    <property type="term" value="P:DNA recombination"/>
    <property type="evidence" value="ECO:0007669"/>
    <property type="project" value="UniProtKB-KW"/>
</dbReference>
<dbReference type="Pfam" id="PF00589">
    <property type="entry name" value="Phage_integrase"/>
    <property type="match status" value="1"/>
</dbReference>
<dbReference type="RefSeq" id="WP_169241784.1">
    <property type="nucleotide sequence ID" value="NZ_JAAIIG010000015.1"/>
</dbReference>
<feature type="region of interest" description="Disordered" evidence="2">
    <location>
        <begin position="1"/>
        <end position="23"/>
    </location>
</feature>
<evidence type="ECO:0000256" key="1">
    <source>
        <dbReference type="ARBA" id="ARBA00023172"/>
    </source>
</evidence>
<reference evidence="4 5" key="1">
    <citation type="submission" date="2020-02" db="EMBL/GenBank/DDBJ databases">
        <title>Characterization of phylogenetic diversity of novel bifidobacterial species isolated in Czech ZOOs.</title>
        <authorList>
            <person name="Lugli G.A."/>
            <person name="Vera N.B."/>
            <person name="Ventura M."/>
        </authorList>
    </citation>
    <scope>NUCLEOTIDE SEQUENCE [LARGE SCALE GENOMIC DNA]</scope>
    <source>
        <strain evidence="4 5">DSM 109959</strain>
    </source>
</reference>
<evidence type="ECO:0000256" key="2">
    <source>
        <dbReference type="SAM" id="MobiDB-lite"/>
    </source>
</evidence>
<name>A0A7Y0EZF6_9BIFI</name>
<dbReference type="GO" id="GO:0003677">
    <property type="term" value="F:DNA binding"/>
    <property type="evidence" value="ECO:0007669"/>
    <property type="project" value="InterPro"/>
</dbReference>
<dbReference type="Proteomes" id="UP000543419">
    <property type="component" value="Unassembled WGS sequence"/>
</dbReference>
<accession>A0A7Y0EZF6</accession>
<evidence type="ECO:0000313" key="5">
    <source>
        <dbReference type="Proteomes" id="UP000543419"/>
    </source>
</evidence>